<reference evidence="1" key="2">
    <citation type="journal article" date="2015" name="Data Brief">
        <title>Shoot transcriptome of the giant reed, Arundo donax.</title>
        <authorList>
            <person name="Barrero R.A."/>
            <person name="Guerrero F.D."/>
            <person name="Moolhuijzen P."/>
            <person name="Goolsby J.A."/>
            <person name="Tidwell J."/>
            <person name="Bellgard S.E."/>
            <person name="Bellgard M.I."/>
        </authorList>
    </citation>
    <scope>NUCLEOTIDE SEQUENCE</scope>
    <source>
        <tissue evidence="1">Shoot tissue taken approximately 20 cm above the soil surface</tissue>
    </source>
</reference>
<name>A0A0A8YU82_ARUDO</name>
<evidence type="ECO:0000313" key="1">
    <source>
        <dbReference type="EMBL" id="JAD30136.1"/>
    </source>
</evidence>
<dbReference type="EMBL" id="GBRH01267759">
    <property type="protein sequence ID" value="JAD30136.1"/>
    <property type="molecule type" value="Transcribed_RNA"/>
</dbReference>
<protein>
    <submittedName>
        <fullName evidence="1">Uncharacterized protein</fullName>
    </submittedName>
</protein>
<sequence>MMSRIATSAHCLLCSIRISTEAF</sequence>
<reference evidence="1" key="1">
    <citation type="submission" date="2014-09" db="EMBL/GenBank/DDBJ databases">
        <authorList>
            <person name="Magalhaes I.L.F."/>
            <person name="Oliveira U."/>
            <person name="Santos F.R."/>
            <person name="Vidigal T.H.D.A."/>
            <person name="Brescovit A.D."/>
            <person name="Santos A.J."/>
        </authorList>
    </citation>
    <scope>NUCLEOTIDE SEQUENCE</scope>
    <source>
        <tissue evidence="1">Shoot tissue taken approximately 20 cm above the soil surface</tissue>
    </source>
</reference>
<proteinExistence type="predicted"/>
<dbReference type="AlphaFoldDB" id="A0A0A8YU82"/>
<organism evidence="1">
    <name type="scientific">Arundo donax</name>
    <name type="common">Giant reed</name>
    <name type="synonym">Donax arundinaceus</name>
    <dbReference type="NCBI Taxonomy" id="35708"/>
    <lineage>
        <taxon>Eukaryota</taxon>
        <taxon>Viridiplantae</taxon>
        <taxon>Streptophyta</taxon>
        <taxon>Embryophyta</taxon>
        <taxon>Tracheophyta</taxon>
        <taxon>Spermatophyta</taxon>
        <taxon>Magnoliopsida</taxon>
        <taxon>Liliopsida</taxon>
        <taxon>Poales</taxon>
        <taxon>Poaceae</taxon>
        <taxon>PACMAD clade</taxon>
        <taxon>Arundinoideae</taxon>
        <taxon>Arundineae</taxon>
        <taxon>Arundo</taxon>
    </lineage>
</organism>
<accession>A0A0A8YU82</accession>